<comment type="caution">
    <text evidence="3">The sequence shown here is derived from an EMBL/GenBank/DDBJ whole genome shotgun (WGS) entry which is preliminary data.</text>
</comment>
<evidence type="ECO:0000313" key="3">
    <source>
        <dbReference type="EMBL" id="MDQ0896058.1"/>
    </source>
</evidence>
<reference evidence="3 4" key="1">
    <citation type="submission" date="2023-07" db="EMBL/GenBank/DDBJ databases">
        <title>Comparative genomics of wheat-associated soil bacteria to identify genetic determinants of phenazine resistance.</title>
        <authorList>
            <person name="Mouncey N."/>
        </authorList>
    </citation>
    <scope>NUCLEOTIDE SEQUENCE [LARGE SCALE GENOMIC DNA]</scope>
    <source>
        <strain evidence="3 4">V3I3</strain>
    </source>
</reference>
<keyword evidence="4" id="KW-1185">Reference proteome</keyword>
<protein>
    <submittedName>
        <fullName evidence="3">Integrase</fullName>
    </submittedName>
</protein>
<dbReference type="SUPFAM" id="SSF56349">
    <property type="entry name" value="DNA breaking-rejoining enzymes"/>
    <property type="match status" value="1"/>
</dbReference>
<evidence type="ECO:0000313" key="4">
    <source>
        <dbReference type="Proteomes" id="UP001239083"/>
    </source>
</evidence>
<proteinExistence type="predicted"/>
<keyword evidence="1" id="KW-0233">DNA recombination</keyword>
<dbReference type="Gene3D" id="1.10.443.10">
    <property type="entry name" value="Intergrase catalytic core"/>
    <property type="match status" value="1"/>
</dbReference>
<feature type="compositionally biased region" description="Low complexity" evidence="2">
    <location>
        <begin position="313"/>
        <end position="332"/>
    </location>
</feature>
<gene>
    <name evidence="3" type="ORF">QFZ26_003613</name>
</gene>
<accession>A0ABU0RDB3</accession>
<feature type="region of interest" description="Disordered" evidence="2">
    <location>
        <begin position="310"/>
        <end position="345"/>
    </location>
</feature>
<evidence type="ECO:0000256" key="2">
    <source>
        <dbReference type="SAM" id="MobiDB-lite"/>
    </source>
</evidence>
<dbReference type="InterPro" id="IPR013762">
    <property type="entry name" value="Integrase-like_cat_sf"/>
</dbReference>
<feature type="compositionally biased region" description="Basic residues" evidence="2">
    <location>
        <begin position="333"/>
        <end position="345"/>
    </location>
</feature>
<name>A0ABU0RDB3_9MICO</name>
<dbReference type="InterPro" id="IPR011010">
    <property type="entry name" value="DNA_brk_join_enz"/>
</dbReference>
<sequence length="372" mass="41630">MAGSNGGGRLSFLAVPGVGPDPDAFLEEVLDAWGAAMRSRGVKADYVRTSRSVVVRLCDSAGKFPWEWNVGDATEWFDHLRSVRGLAHSTVRAYQGMVEGFCEFATSPAYEWSLRSAQLFGQVFSQVVNEFNRITHSQTNESRPEKRAFTEKEIQQLFDLLDLEYVRVLESGRSGALTVLRDASACKIAYAWGLRVTEARRLQIVDFSANARTPYFGDFGNLHVRFGKATAGQVFKPRNVLTVWQWAAEVAEDWTNNVLPRYGDPVSDLFPTNTGGVVSASHLWRRVSDCVEELGFPAGWISTRSVGRTPRISLRPTGTTSSSSRCSSATNTRRQHRSTPCRRPISRSRSSLECIAKHSNRPVTRWRFRRGN</sequence>
<dbReference type="Proteomes" id="UP001239083">
    <property type="component" value="Unassembled WGS sequence"/>
</dbReference>
<dbReference type="EMBL" id="JAUSYY010000001">
    <property type="protein sequence ID" value="MDQ0896058.1"/>
    <property type="molecule type" value="Genomic_DNA"/>
</dbReference>
<evidence type="ECO:0000256" key="1">
    <source>
        <dbReference type="ARBA" id="ARBA00023172"/>
    </source>
</evidence>
<organism evidence="3 4">
    <name type="scientific">Agromyces ramosus</name>
    <dbReference type="NCBI Taxonomy" id="33879"/>
    <lineage>
        <taxon>Bacteria</taxon>
        <taxon>Bacillati</taxon>
        <taxon>Actinomycetota</taxon>
        <taxon>Actinomycetes</taxon>
        <taxon>Micrococcales</taxon>
        <taxon>Microbacteriaceae</taxon>
        <taxon>Agromyces</taxon>
    </lineage>
</organism>